<evidence type="ECO:0000313" key="1">
    <source>
        <dbReference type="EMBL" id="GEP99265.1"/>
    </source>
</evidence>
<reference evidence="1 2" key="1">
    <citation type="submission" date="2019-07" db="EMBL/GenBank/DDBJ databases">
        <title>Whole genome shotgun sequence of Staphylococcus arlettae NBRC 109765.</title>
        <authorList>
            <person name="Hosoyama A."/>
            <person name="Uohara A."/>
            <person name="Ohji S."/>
            <person name="Ichikawa N."/>
        </authorList>
    </citation>
    <scope>NUCLEOTIDE SEQUENCE [LARGE SCALE GENOMIC DNA]</scope>
    <source>
        <strain evidence="1 2">NBRC 109765</strain>
    </source>
</reference>
<evidence type="ECO:0000313" key="2">
    <source>
        <dbReference type="Proteomes" id="UP000321598"/>
    </source>
</evidence>
<dbReference type="EMBL" id="BKAV01000002">
    <property type="protein sequence ID" value="GEP99265.1"/>
    <property type="molecule type" value="Genomic_DNA"/>
</dbReference>
<sequence>MYRYEVTHKVVTALAVITIVDKNKTKTSIGTAVVKMIPKVNINAGIANKI</sequence>
<keyword evidence="2" id="KW-1185">Reference proteome</keyword>
<name>A0ABQ0XR37_9STAP</name>
<proteinExistence type="predicted"/>
<comment type="caution">
    <text evidence="1">The sequence shown here is derived from an EMBL/GenBank/DDBJ whole genome shotgun (WGS) entry which is preliminary data.</text>
</comment>
<accession>A0ABQ0XR37</accession>
<protein>
    <submittedName>
        <fullName evidence="1">Uncharacterized protein</fullName>
    </submittedName>
</protein>
<gene>
    <name evidence="1" type="ORF">SAR03_03030</name>
</gene>
<organism evidence="1 2">
    <name type="scientific">Staphylococcus arlettae</name>
    <dbReference type="NCBI Taxonomy" id="29378"/>
    <lineage>
        <taxon>Bacteria</taxon>
        <taxon>Bacillati</taxon>
        <taxon>Bacillota</taxon>
        <taxon>Bacilli</taxon>
        <taxon>Bacillales</taxon>
        <taxon>Staphylococcaceae</taxon>
        <taxon>Staphylococcus</taxon>
    </lineage>
</organism>
<dbReference type="Proteomes" id="UP000321598">
    <property type="component" value="Unassembled WGS sequence"/>
</dbReference>